<protein>
    <recommendedName>
        <fullName evidence="3">ABC transporter periplasmic binding protein yphF</fullName>
    </recommendedName>
</protein>
<dbReference type="EMBL" id="CP016761">
    <property type="protein sequence ID" value="ANX12711.1"/>
    <property type="molecule type" value="Genomic_DNA"/>
</dbReference>
<evidence type="ECO:0008006" key="3">
    <source>
        <dbReference type="Google" id="ProtNLM"/>
    </source>
</evidence>
<sequence>MQKKWLIPLLLILLTLSGCLYPEERKLQNRIPYQDQITAVQTAVDNFQKDTGVLPIKTKEADTDIYQKYLIDFNKLVPKYMQEPPGNSYEKGGTFQYVLIDVETNPTVKLADLVLTDKIQDVQVALNIYMDKHRYPPFKKIEEQGRYTLDYKKLGFKKDPFVTSPFTGKKLPMMVNGDAKIFIDYRKDLKPAIESYKDELDKHEDIRHLLAEHSYFVPVYSVPYKVENNEPVFFIK</sequence>
<evidence type="ECO:0000313" key="2">
    <source>
        <dbReference type="Proteomes" id="UP000077412"/>
    </source>
</evidence>
<name>A0A1B1Z5N2_9BACL</name>
<proteinExistence type="predicted"/>
<gene>
    <name evidence="1" type="ORF">ABE41_011885</name>
</gene>
<dbReference type="OrthoDB" id="2449131at2"/>
<dbReference type="STRING" id="255247.ABE41_011885"/>
<dbReference type="Proteomes" id="UP000077412">
    <property type="component" value="Chromosome"/>
</dbReference>
<accession>A0A1B1Z5N2</accession>
<dbReference type="PROSITE" id="PS51257">
    <property type="entry name" value="PROKAR_LIPOPROTEIN"/>
    <property type="match status" value="1"/>
</dbReference>
<evidence type="ECO:0000313" key="1">
    <source>
        <dbReference type="EMBL" id="ANX12711.1"/>
    </source>
</evidence>
<reference evidence="1 2" key="1">
    <citation type="submission" date="2016-08" db="EMBL/GenBank/DDBJ databases">
        <title>Complete genome sequence of Fictibacillus arsenicus G25-54, a strain with toxicity to nematodes and a potential arsenic-resistance activity.</title>
        <authorList>
            <person name="Zheng Z."/>
        </authorList>
    </citation>
    <scope>NUCLEOTIDE SEQUENCE [LARGE SCALE GENOMIC DNA]</scope>
    <source>
        <strain evidence="1 2">G25-54</strain>
    </source>
</reference>
<keyword evidence="2" id="KW-1185">Reference proteome</keyword>
<dbReference type="KEGG" id="far:ABE41_011885"/>
<dbReference type="RefSeq" id="WP_066290481.1">
    <property type="nucleotide sequence ID" value="NZ_CP016761.1"/>
</dbReference>
<dbReference type="AlphaFoldDB" id="A0A1B1Z5N2"/>
<organism evidence="1 2">
    <name type="scientific">Fictibacillus arsenicus</name>
    <dbReference type="NCBI Taxonomy" id="255247"/>
    <lineage>
        <taxon>Bacteria</taxon>
        <taxon>Bacillati</taxon>
        <taxon>Bacillota</taxon>
        <taxon>Bacilli</taxon>
        <taxon>Bacillales</taxon>
        <taxon>Fictibacillaceae</taxon>
        <taxon>Fictibacillus</taxon>
    </lineage>
</organism>